<dbReference type="NCBIfam" id="TIGR01891">
    <property type="entry name" value="amidohydrolases"/>
    <property type="match status" value="1"/>
</dbReference>
<dbReference type="InterPro" id="IPR036264">
    <property type="entry name" value="Bact_exopeptidase_dim_dom"/>
</dbReference>
<dbReference type="Pfam" id="PF07687">
    <property type="entry name" value="M20_dimer"/>
    <property type="match status" value="1"/>
</dbReference>
<proteinExistence type="predicted"/>
<dbReference type="InterPro" id="IPR011650">
    <property type="entry name" value="Peptidase_M20_dimer"/>
</dbReference>
<evidence type="ECO:0000259" key="2">
    <source>
        <dbReference type="Pfam" id="PF07687"/>
    </source>
</evidence>
<keyword evidence="1" id="KW-0378">Hydrolase</keyword>
<organism evidence="3">
    <name type="scientific">marine metagenome</name>
    <dbReference type="NCBI Taxonomy" id="408172"/>
    <lineage>
        <taxon>unclassified sequences</taxon>
        <taxon>metagenomes</taxon>
        <taxon>ecological metagenomes</taxon>
    </lineage>
</organism>
<dbReference type="EMBL" id="UINC01031103">
    <property type="protein sequence ID" value="SVB16618.1"/>
    <property type="molecule type" value="Genomic_DNA"/>
</dbReference>
<feature type="non-terminal residue" evidence="3">
    <location>
        <position position="1"/>
    </location>
</feature>
<accession>A0A382BRZ7</accession>
<dbReference type="Gene3D" id="3.30.70.360">
    <property type="match status" value="1"/>
</dbReference>
<dbReference type="Pfam" id="PF01546">
    <property type="entry name" value="Peptidase_M20"/>
    <property type="match status" value="1"/>
</dbReference>
<dbReference type="InterPro" id="IPR002933">
    <property type="entry name" value="Peptidase_M20"/>
</dbReference>
<gene>
    <name evidence="3" type="ORF">METZ01_LOCUS169472</name>
</gene>
<feature type="domain" description="Peptidase M20 dimerisation" evidence="2">
    <location>
        <begin position="128"/>
        <end position="225"/>
    </location>
</feature>
<dbReference type="SUPFAM" id="SSF53187">
    <property type="entry name" value="Zn-dependent exopeptidases"/>
    <property type="match status" value="1"/>
</dbReference>
<name>A0A382BRZ7_9ZZZZ</name>
<dbReference type="Gene3D" id="3.40.630.10">
    <property type="entry name" value="Zn peptidases"/>
    <property type="match status" value="1"/>
</dbReference>
<dbReference type="AlphaFoldDB" id="A0A382BRZ7"/>
<dbReference type="PANTHER" id="PTHR11014:SF63">
    <property type="entry name" value="METALLOPEPTIDASE, PUTATIVE (AFU_ORTHOLOGUE AFUA_6G09600)-RELATED"/>
    <property type="match status" value="1"/>
</dbReference>
<dbReference type="PANTHER" id="PTHR11014">
    <property type="entry name" value="PEPTIDASE M20 FAMILY MEMBER"/>
    <property type="match status" value="1"/>
</dbReference>
<protein>
    <recommendedName>
        <fullName evidence="2">Peptidase M20 dimerisation domain-containing protein</fullName>
    </recommendedName>
</protein>
<evidence type="ECO:0000313" key="3">
    <source>
        <dbReference type="EMBL" id="SVB16618.1"/>
    </source>
</evidence>
<evidence type="ECO:0000256" key="1">
    <source>
        <dbReference type="ARBA" id="ARBA00022801"/>
    </source>
</evidence>
<dbReference type="InterPro" id="IPR017439">
    <property type="entry name" value="Amidohydrolase"/>
</dbReference>
<dbReference type="FunFam" id="3.30.70.360:FF:000001">
    <property type="entry name" value="N-acetyldiaminopimelate deacetylase"/>
    <property type="match status" value="1"/>
</dbReference>
<reference evidence="3" key="1">
    <citation type="submission" date="2018-05" db="EMBL/GenBank/DDBJ databases">
        <authorList>
            <person name="Lanie J.A."/>
            <person name="Ng W.-L."/>
            <person name="Kazmierczak K.M."/>
            <person name="Andrzejewski T.M."/>
            <person name="Davidsen T.M."/>
            <person name="Wayne K.J."/>
            <person name="Tettelin H."/>
            <person name="Glass J.I."/>
            <person name="Rusch D."/>
            <person name="Podicherti R."/>
            <person name="Tsui H.-C.T."/>
            <person name="Winkler M.E."/>
        </authorList>
    </citation>
    <scope>NUCLEOTIDE SEQUENCE</scope>
</reference>
<dbReference type="GO" id="GO:0016787">
    <property type="term" value="F:hydrolase activity"/>
    <property type="evidence" value="ECO:0007669"/>
    <property type="project" value="UniProtKB-KW"/>
</dbReference>
<dbReference type="SUPFAM" id="SSF55031">
    <property type="entry name" value="Bacterial exopeptidase dimerisation domain"/>
    <property type="match status" value="1"/>
</dbReference>
<dbReference type="PIRSF" id="PIRSF005962">
    <property type="entry name" value="Pept_M20D_amidohydro"/>
    <property type="match status" value="1"/>
</dbReference>
<sequence length="334" mass="35954">KTGVVGTITNGEGGSIGLRADMDALDIAEQTEVGYASVIPGKMHACGHDGHTAMLLGTAKYLTQTKAFRGTVQLIFQPAEEMAGGGRVMVEEGLFDKFPVTQVFGMHNWPNMPAGKMCVRSGPSMASAASFEVTVLGKSSHAAAPHQGIDAIMVGSEIVSSLQTISSRVTNPIEGIVISVTQFNAGNALNVLPDEAVLKGTARSFSKDASTTLENMIRRIVENIAQAHGATAELRYEHLYPVLINSQKESELALRVAEEIVGAAEIDPEYLPSMASEDFSFMLNERPGCFMRLGSGFTDRETFPLHNSRYEFNDDVLPIGASYWARLVETLLKP</sequence>